<comment type="subcellular location">
    <subcellularLocation>
        <location evidence="10">Cell inner membrane</location>
    </subcellularLocation>
    <subcellularLocation>
        <location evidence="2">Cell membrane</location>
        <topology evidence="2">Single-pass membrane protein</topology>
    </subcellularLocation>
</comment>
<dbReference type="InterPro" id="IPR005503">
    <property type="entry name" value="FliL"/>
</dbReference>
<evidence type="ECO:0000256" key="5">
    <source>
        <dbReference type="ARBA" id="ARBA00022500"/>
    </source>
</evidence>
<evidence type="ECO:0000256" key="8">
    <source>
        <dbReference type="ARBA" id="ARBA00022989"/>
    </source>
</evidence>
<protein>
    <recommendedName>
        <fullName evidence="10">Flagellar protein FliL</fullName>
    </recommendedName>
</protein>
<evidence type="ECO:0000313" key="11">
    <source>
        <dbReference type="EMBL" id="SMY08229.1"/>
    </source>
</evidence>
<keyword evidence="11" id="KW-0282">Flagellum</keyword>
<keyword evidence="7 10" id="KW-0283">Flagellar rotation</keyword>
<keyword evidence="6" id="KW-0812">Transmembrane</keyword>
<organism evidence="11 12">
    <name type="scientific">Flavimaricola marinus</name>
    <dbReference type="NCBI Taxonomy" id="1819565"/>
    <lineage>
        <taxon>Bacteria</taxon>
        <taxon>Pseudomonadati</taxon>
        <taxon>Pseudomonadota</taxon>
        <taxon>Alphaproteobacteria</taxon>
        <taxon>Rhodobacterales</taxon>
        <taxon>Paracoccaceae</taxon>
        <taxon>Flavimaricola</taxon>
    </lineage>
</organism>
<keyword evidence="11" id="KW-0966">Cell projection</keyword>
<evidence type="ECO:0000313" key="12">
    <source>
        <dbReference type="Proteomes" id="UP000201613"/>
    </source>
</evidence>
<dbReference type="Proteomes" id="UP000201613">
    <property type="component" value="Unassembled WGS sequence"/>
</dbReference>
<keyword evidence="11" id="KW-0969">Cilium</keyword>
<keyword evidence="12" id="KW-1185">Reference proteome</keyword>
<accession>A0A238LEX7</accession>
<evidence type="ECO:0000256" key="1">
    <source>
        <dbReference type="ARBA" id="ARBA00002254"/>
    </source>
</evidence>
<evidence type="ECO:0000256" key="10">
    <source>
        <dbReference type="RuleBase" id="RU364125"/>
    </source>
</evidence>
<comment type="similarity">
    <text evidence="3 10">Belongs to the FliL family.</text>
</comment>
<dbReference type="AlphaFoldDB" id="A0A238LEX7"/>
<dbReference type="GO" id="GO:0005886">
    <property type="term" value="C:plasma membrane"/>
    <property type="evidence" value="ECO:0007669"/>
    <property type="project" value="UniProtKB-SubCell"/>
</dbReference>
<sequence length="170" mass="18353">MKLILPLILLLVGTGGGIAAGLFLTPAAEEPTEEAMANPCGPLPEDDHAMTAAEDHSEPEAASDKEYARLNNQFVVPVVSNEQVQALVVVSLSVEVPTGEKDFVFEQEPKLRDAFLQVLFDHANLGGFDGQFTATTNMRNLRTALRNAAREAIGNQVSDVLILELVRQDV</sequence>
<dbReference type="GO" id="GO:0006935">
    <property type="term" value="P:chemotaxis"/>
    <property type="evidence" value="ECO:0007669"/>
    <property type="project" value="UniProtKB-KW"/>
</dbReference>
<evidence type="ECO:0000256" key="7">
    <source>
        <dbReference type="ARBA" id="ARBA00022779"/>
    </source>
</evidence>
<comment type="function">
    <text evidence="1 10">Controls the rotational direction of flagella during chemotaxis.</text>
</comment>
<evidence type="ECO:0000256" key="6">
    <source>
        <dbReference type="ARBA" id="ARBA00022692"/>
    </source>
</evidence>
<evidence type="ECO:0000256" key="3">
    <source>
        <dbReference type="ARBA" id="ARBA00008281"/>
    </source>
</evidence>
<evidence type="ECO:0000256" key="4">
    <source>
        <dbReference type="ARBA" id="ARBA00022475"/>
    </source>
</evidence>
<dbReference type="Pfam" id="PF03748">
    <property type="entry name" value="FliL"/>
    <property type="match status" value="1"/>
</dbReference>
<evidence type="ECO:0000256" key="2">
    <source>
        <dbReference type="ARBA" id="ARBA00004162"/>
    </source>
</evidence>
<dbReference type="RefSeq" id="WP_093992427.1">
    <property type="nucleotide sequence ID" value="NZ_FXZK01000004.1"/>
</dbReference>
<keyword evidence="9 10" id="KW-0472">Membrane</keyword>
<dbReference type="OrthoDB" id="7864548at2"/>
<proteinExistence type="inferred from homology"/>
<gene>
    <name evidence="11" type="ORF">LOM8899_02379</name>
</gene>
<dbReference type="EMBL" id="FXZK01000004">
    <property type="protein sequence ID" value="SMY08229.1"/>
    <property type="molecule type" value="Genomic_DNA"/>
</dbReference>
<name>A0A238LEX7_9RHOB</name>
<dbReference type="GO" id="GO:0071973">
    <property type="term" value="P:bacterial-type flagellum-dependent cell motility"/>
    <property type="evidence" value="ECO:0007669"/>
    <property type="project" value="InterPro"/>
</dbReference>
<keyword evidence="10" id="KW-0997">Cell inner membrane</keyword>
<dbReference type="GO" id="GO:0009425">
    <property type="term" value="C:bacterial-type flagellum basal body"/>
    <property type="evidence" value="ECO:0007669"/>
    <property type="project" value="InterPro"/>
</dbReference>
<reference evidence="11 12" key="1">
    <citation type="submission" date="2017-05" db="EMBL/GenBank/DDBJ databases">
        <authorList>
            <person name="Song R."/>
            <person name="Chenine A.L."/>
            <person name="Ruprecht R.M."/>
        </authorList>
    </citation>
    <scope>NUCLEOTIDE SEQUENCE [LARGE SCALE GENOMIC DNA]</scope>
    <source>
        <strain evidence="11 12">CECT 8899</strain>
    </source>
</reference>
<keyword evidence="4" id="KW-1003">Cell membrane</keyword>
<evidence type="ECO:0000256" key="9">
    <source>
        <dbReference type="ARBA" id="ARBA00023136"/>
    </source>
</evidence>
<keyword evidence="5 10" id="KW-0145">Chemotaxis</keyword>
<keyword evidence="8" id="KW-1133">Transmembrane helix</keyword>